<gene>
    <name evidence="2" type="ORF">WMSIL1_LOCUS12563</name>
</gene>
<protein>
    <submittedName>
        <fullName evidence="2">Uncharacterized protein</fullName>
    </submittedName>
</protein>
<evidence type="ECO:0000313" key="2">
    <source>
        <dbReference type="EMBL" id="VUZ54499.1"/>
    </source>
</evidence>
<sequence length="463" mass="52831">MLRHILRRKAISPLALWKSFESTTSKPVLPEGSTLHRINTHFTPLVESQPEFNKNDLEASLFARGLMKLYSENILDAIEMKNLKLDFVKKDIEYWEDQRLDVHAKFQEAERAGDKERLEELREAAKTIKREKNRHREIYRFVAFNEKEELLQVPNRLRDVLRSLPDESWFSTDISVENLPGVIKFFDIVKSTVHADCGTYLTGDLVTMAIDQMPDLLERLTEAVGVARRTRCRLCSLSDFVRLPVVEACAWMSSLDKVIQIVHTKDDLHTSEDSGQVLINPYTRICLVGSASLAAFVGSIFGSSLAIPEEGLNFLTLGNIYQFDSQIEGAMSNYPFKQTRQISYFGLFLDKDASVRTFDKLAVTISEFWSDFQPHWKIKLSVVPDPDLRYCEMARWKVTMVAEDKSEFELASVSLLGDWVSRRGDIKSSSNGVHLFMVFGEMVNLENFITAVGKEGTFQSASE</sequence>
<organism evidence="2 3">
    <name type="scientific">Hymenolepis diminuta</name>
    <name type="common">Rat tapeworm</name>
    <dbReference type="NCBI Taxonomy" id="6216"/>
    <lineage>
        <taxon>Eukaryota</taxon>
        <taxon>Metazoa</taxon>
        <taxon>Spiralia</taxon>
        <taxon>Lophotrochozoa</taxon>
        <taxon>Platyhelminthes</taxon>
        <taxon>Cestoda</taxon>
        <taxon>Eucestoda</taxon>
        <taxon>Cyclophyllidea</taxon>
        <taxon>Hymenolepididae</taxon>
        <taxon>Hymenolepis</taxon>
    </lineage>
</organism>
<accession>A0A564Z5A4</accession>
<evidence type="ECO:0000313" key="3">
    <source>
        <dbReference type="Proteomes" id="UP000321570"/>
    </source>
</evidence>
<dbReference type="Proteomes" id="UP000321570">
    <property type="component" value="Unassembled WGS sequence"/>
</dbReference>
<name>A0A564Z5A4_HYMDI</name>
<proteinExistence type="predicted"/>
<keyword evidence="1" id="KW-0175">Coiled coil</keyword>
<evidence type="ECO:0000256" key="1">
    <source>
        <dbReference type="SAM" id="Coils"/>
    </source>
</evidence>
<dbReference type="AlphaFoldDB" id="A0A564Z5A4"/>
<keyword evidence="3" id="KW-1185">Reference proteome</keyword>
<feature type="coiled-coil region" evidence="1">
    <location>
        <begin position="104"/>
        <end position="138"/>
    </location>
</feature>
<dbReference type="EMBL" id="CABIJS010000654">
    <property type="protein sequence ID" value="VUZ54499.1"/>
    <property type="molecule type" value="Genomic_DNA"/>
</dbReference>
<reference evidence="2 3" key="1">
    <citation type="submission" date="2019-07" db="EMBL/GenBank/DDBJ databases">
        <authorList>
            <person name="Jastrzebski P J."/>
            <person name="Paukszto L."/>
            <person name="Jastrzebski P J."/>
        </authorList>
    </citation>
    <scope>NUCLEOTIDE SEQUENCE [LARGE SCALE GENOMIC DNA]</scope>
    <source>
        <strain evidence="2 3">WMS-il1</strain>
    </source>
</reference>